<feature type="transmembrane region" description="Helical" evidence="3">
    <location>
        <begin position="118"/>
        <end position="138"/>
    </location>
</feature>
<reference evidence="4" key="1">
    <citation type="submission" date="2020-02" db="EMBL/GenBank/DDBJ databases">
        <authorList>
            <person name="Meier V. D."/>
        </authorList>
    </citation>
    <scope>NUCLEOTIDE SEQUENCE</scope>
    <source>
        <strain evidence="4">AVDCRST_MAG68</strain>
    </source>
</reference>
<keyword evidence="3" id="KW-0472">Membrane</keyword>
<keyword evidence="3" id="KW-1133">Transmembrane helix</keyword>
<dbReference type="AlphaFoldDB" id="A0A6J4KZW5"/>
<feature type="transmembrane region" description="Helical" evidence="3">
    <location>
        <begin position="158"/>
        <end position="185"/>
    </location>
</feature>
<evidence type="ECO:0000256" key="3">
    <source>
        <dbReference type="SAM" id="Phobius"/>
    </source>
</evidence>
<feature type="transmembrane region" description="Helical" evidence="3">
    <location>
        <begin position="28"/>
        <end position="50"/>
    </location>
</feature>
<feature type="transmembrane region" description="Helical" evidence="3">
    <location>
        <begin position="94"/>
        <end position="112"/>
    </location>
</feature>
<dbReference type="InterPro" id="IPR043130">
    <property type="entry name" value="CDP-OH_PTrfase_TM_dom"/>
</dbReference>
<organism evidence="4">
    <name type="scientific">uncultured Gemmatimonadota bacterium</name>
    <dbReference type="NCBI Taxonomy" id="203437"/>
    <lineage>
        <taxon>Bacteria</taxon>
        <taxon>Pseudomonadati</taxon>
        <taxon>Gemmatimonadota</taxon>
        <taxon>environmental samples</taxon>
    </lineage>
</organism>
<proteinExistence type="inferred from homology"/>
<dbReference type="InterPro" id="IPR000462">
    <property type="entry name" value="CDP-OH_P_trans"/>
</dbReference>
<dbReference type="EC" id="2.7.8.39" evidence="4"/>
<dbReference type="GO" id="GO:0016020">
    <property type="term" value="C:membrane"/>
    <property type="evidence" value="ECO:0007669"/>
    <property type="project" value="InterPro"/>
</dbReference>
<evidence type="ECO:0000256" key="1">
    <source>
        <dbReference type="ARBA" id="ARBA00022679"/>
    </source>
</evidence>
<keyword evidence="1 2" id="KW-0808">Transferase</keyword>
<dbReference type="Pfam" id="PF01066">
    <property type="entry name" value="CDP-OH_P_transf"/>
    <property type="match status" value="1"/>
</dbReference>
<dbReference type="PROSITE" id="PS00379">
    <property type="entry name" value="CDP_ALCOHOL_P_TRANSF"/>
    <property type="match status" value="1"/>
</dbReference>
<comment type="similarity">
    <text evidence="2">Belongs to the CDP-alcohol phosphatidyltransferase class-I family.</text>
</comment>
<feature type="transmembrane region" description="Helical" evidence="3">
    <location>
        <begin position="56"/>
        <end position="73"/>
    </location>
</feature>
<keyword evidence="3" id="KW-0812">Transmembrane</keyword>
<name>A0A6J4KZW5_9BACT</name>
<accession>A0A6J4KZW5</accession>
<evidence type="ECO:0000256" key="2">
    <source>
        <dbReference type="RuleBase" id="RU003750"/>
    </source>
</evidence>
<sequence length="223" mass="23923">MKLQPSALRPLIAPLIERPMGALGRMGVNPNVVTTLGFLVTVSAGLSFFLGNIRTGGALVLLGGVLDMVDGAIARAANLSTKFGSFYDSTLDRASEVVVLIGVMSLYLGTGRNIGEPWMVYLVVLALSGSLMVSYTRARAEGLGIDCKVGLMQRAERIILLGGSTLLFGSWRQGIVLTCVIWAMAVLTNATAMYRIYWVYRHLQTPASPASTRSRRASTPANR</sequence>
<dbReference type="InterPro" id="IPR048254">
    <property type="entry name" value="CDP_ALCOHOL_P_TRANSF_CS"/>
</dbReference>
<evidence type="ECO:0000313" key="4">
    <source>
        <dbReference type="EMBL" id="CAA9318423.1"/>
    </source>
</evidence>
<dbReference type="Gene3D" id="1.20.120.1760">
    <property type="match status" value="1"/>
</dbReference>
<gene>
    <name evidence="4" type="ORF">AVDCRST_MAG68-2798</name>
</gene>
<dbReference type="GO" id="GO:0008654">
    <property type="term" value="P:phospholipid biosynthetic process"/>
    <property type="evidence" value="ECO:0007669"/>
    <property type="project" value="InterPro"/>
</dbReference>
<protein>
    <submittedName>
        <fullName evidence="4">Phosphatidylinositol phosphate synthase @ Archaetidylinositol phosphate synthase</fullName>
        <ecNumber evidence="4">2.7.8.39</ecNumber>
    </submittedName>
</protein>
<dbReference type="GO" id="GO:0016780">
    <property type="term" value="F:phosphotransferase activity, for other substituted phosphate groups"/>
    <property type="evidence" value="ECO:0007669"/>
    <property type="project" value="InterPro"/>
</dbReference>
<dbReference type="EMBL" id="CADCTW010000089">
    <property type="protein sequence ID" value="CAA9318423.1"/>
    <property type="molecule type" value="Genomic_DNA"/>
</dbReference>